<dbReference type="PROSITE" id="PS00216">
    <property type="entry name" value="SUGAR_TRANSPORT_1"/>
    <property type="match status" value="1"/>
</dbReference>
<reference evidence="8 9" key="1">
    <citation type="submission" date="2020-03" db="EMBL/GenBank/DDBJ databases">
        <title>Genomic Encyclopedia of Type Strains, Phase III (KMG-III): the genomes of soil and plant-associated and newly described type strains.</title>
        <authorList>
            <person name="Whitman W."/>
        </authorList>
    </citation>
    <scope>NUCLEOTIDE SEQUENCE [LARGE SCALE GENOMIC DNA]</scope>
    <source>
        <strain evidence="8 9">CECT 4207</strain>
    </source>
</reference>
<dbReference type="InterPro" id="IPR036259">
    <property type="entry name" value="MFS_trans_sf"/>
</dbReference>
<dbReference type="PANTHER" id="PTHR23528:SF1">
    <property type="entry name" value="MAJOR FACILITATOR SUPERFAMILY (MFS) PROFILE DOMAIN-CONTAINING PROTEIN"/>
    <property type="match status" value="1"/>
</dbReference>
<evidence type="ECO:0000313" key="9">
    <source>
        <dbReference type="Proteomes" id="UP000802392"/>
    </source>
</evidence>
<evidence type="ECO:0000259" key="7">
    <source>
        <dbReference type="PROSITE" id="PS50850"/>
    </source>
</evidence>
<dbReference type="Pfam" id="PF07690">
    <property type="entry name" value="MFS_1"/>
    <property type="match status" value="1"/>
</dbReference>
<feature type="transmembrane region" description="Helical" evidence="6">
    <location>
        <begin position="391"/>
        <end position="414"/>
    </location>
</feature>
<gene>
    <name evidence="8" type="ORF">FHR86_002449</name>
</gene>
<dbReference type="RefSeq" id="WP_167266919.1">
    <property type="nucleotide sequence ID" value="NZ_BAAAVO010000001.1"/>
</dbReference>
<comment type="subcellular location">
    <subcellularLocation>
        <location evidence="1">Cell membrane</location>
        <topology evidence="1">Multi-pass membrane protein</topology>
    </subcellularLocation>
</comment>
<feature type="transmembrane region" description="Helical" evidence="6">
    <location>
        <begin position="177"/>
        <end position="199"/>
    </location>
</feature>
<accession>A0ABX0TN62</accession>
<proteinExistence type="predicted"/>
<name>A0ABX0TN62_9MICC</name>
<dbReference type="PANTHER" id="PTHR23528">
    <property type="match status" value="1"/>
</dbReference>
<evidence type="ECO:0000256" key="4">
    <source>
        <dbReference type="ARBA" id="ARBA00023136"/>
    </source>
</evidence>
<feature type="transmembrane region" description="Helical" evidence="6">
    <location>
        <begin position="119"/>
        <end position="138"/>
    </location>
</feature>
<dbReference type="EMBL" id="JAAOZD010000004">
    <property type="protein sequence ID" value="NIJ02117.1"/>
    <property type="molecule type" value="Genomic_DNA"/>
</dbReference>
<evidence type="ECO:0000256" key="6">
    <source>
        <dbReference type="SAM" id="Phobius"/>
    </source>
</evidence>
<dbReference type="SUPFAM" id="SSF103473">
    <property type="entry name" value="MFS general substrate transporter"/>
    <property type="match status" value="1"/>
</dbReference>
<protein>
    <submittedName>
        <fullName evidence="8">MFS family permease</fullName>
    </submittedName>
</protein>
<evidence type="ECO:0000313" key="8">
    <source>
        <dbReference type="EMBL" id="NIJ02117.1"/>
    </source>
</evidence>
<feature type="transmembrane region" description="Helical" evidence="6">
    <location>
        <begin position="296"/>
        <end position="317"/>
    </location>
</feature>
<evidence type="ECO:0000256" key="2">
    <source>
        <dbReference type="ARBA" id="ARBA00022692"/>
    </source>
</evidence>
<feature type="transmembrane region" description="Helical" evidence="6">
    <location>
        <begin position="144"/>
        <end position="165"/>
    </location>
</feature>
<dbReference type="InterPro" id="IPR005829">
    <property type="entry name" value="Sugar_transporter_CS"/>
</dbReference>
<feature type="domain" description="Major facilitator superfamily (MFS) profile" evidence="7">
    <location>
        <begin position="50"/>
        <end position="444"/>
    </location>
</feature>
<evidence type="ECO:0000256" key="3">
    <source>
        <dbReference type="ARBA" id="ARBA00022989"/>
    </source>
</evidence>
<dbReference type="PROSITE" id="PS50850">
    <property type="entry name" value="MFS"/>
    <property type="match status" value="1"/>
</dbReference>
<feature type="compositionally biased region" description="Polar residues" evidence="5">
    <location>
        <begin position="18"/>
        <end position="38"/>
    </location>
</feature>
<feature type="transmembrane region" description="Helical" evidence="6">
    <location>
        <begin position="262"/>
        <end position="284"/>
    </location>
</feature>
<comment type="caution">
    <text evidence="8">The sequence shown here is derived from an EMBL/GenBank/DDBJ whole genome shotgun (WGS) entry which is preliminary data.</text>
</comment>
<dbReference type="Gene3D" id="1.20.1250.20">
    <property type="entry name" value="MFS general substrate transporter like domains"/>
    <property type="match status" value="2"/>
</dbReference>
<feature type="region of interest" description="Disordered" evidence="5">
    <location>
        <begin position="1"/>
        <end position="38"/>
    </location>
</feature>
<keyword evidence="2 6" id="KW-0812">Transmembrane</keyword>
<feature type="transmembrane region" description="Helical" evidence="6">
    <location>
        <begin position="85"/>
        <end position="107"/>
    </location>
</feature>
<dbReference type="Proteomes" id="UP000802392">
    <property type="component" value="Unassembled WGS sequence"/>
</dbReference>
<feature type="transmembrane region" description="Helical" evidence="6">
    <location>
        <begin position="205"/>
        <end position="226"/>
    </location>
</feature>
<keyword evidence="9" id="KW-1185">Reference proteome</keyword>
<feature type="transmembrane region" description="Helical" evidence="6">
    <location>
        <begin position="354"/>
        <end position="379"/>
    </location>
</feature>
<feature type="transmembrane region" description="Helical" evidence="6">
    <location>
        <begin position="329"/>
        <end position="348"/>
    </location>
</feature>
<sequence>MGDPTAQAQVMEPAGNATLHSPSAATPTSGVAAQQPIAQQPMSPRKTMALVLIAALGMYIMSLTLGTALSLRLAVVDPASKETSYGMAVSISSLLLIVTVPITGALSDRTAGRFGRRRPWIIGGLVPALLAAAVIGTVPSTPVIIAAYVIALVSAQAAFNAYAVIPIEALPDNKRARVMGAMGMAGALAMSAGSYLAAWLVEAPLLMMCVPVLLAIACSLPLLVLYKDPAKTRAELPVLDLKGLAKSFLVDPRKHPNFAWAWVSRFLAGIAMTALFAYFIFFLMDGLHMPIAEAGKSAGLLTLVSAPVSILFFTVSGWLSDKIGRRKPFVIAAALLMATALVFGATATSFEQFVVAWIVFSMGQAMYLTVDLALCAAVLPDARDTGKDMAVFSLALSIPNIIVPAAAPAILAIGSGHNYGLLWFAAAALCAMGSITVTFIKGVR</sequence>
<keyword evidence="3 6" id="KW-1133">Transmembrane helix</keyword>
<keyword evidence="4 6" id="KW-0472">Membrane</keyword>
<evidence type="ECO:0000256" key="1">
    <source>
        <dbReference type="ARBA" id="ARBA00004651"/>
    </source>
</evidence>
<dbReference type="InterPro" id="IPR020846">
    <property type="entry name" value="MFS_dom"/>
</dbReference>
<evidence type="ECO:0000256" key="5">
    <source>
        <dbReference type="SAM" id="MobiDB-lite"/>
    </source>
</evidence>
<feature type="transmembrane region" description="Helical" evidence="6">
    <location>
        <begin position="420"/>
        <end position="440"/>
    </location>
</feature>
<feature type="transmembrane region" description="Helical" evidence="6">
    <location>
        <begin position="49"/>
        <end position="73"/>
    </location>
</feature>
<dbReference type="InterPro" id="IPR011701">
    <property type="entry name" value="MFS"/>
</dbReference>
<organism evidence="8 9">
    <name type="scientific">Paenarthrobacter ilicis</name>
    <dbReference type="NCBI Taxonomy" id="43665"/>
    <lineage>
        <taxon>Bacteria</taxon>
        <taxon>Bacillati</taxon>
        <taxon>Actinomycetota</taxon>
        <taxon>Actinomycetes</taxon>
        <taxon>Micrococcales</taxon>
        <taxon>Micrococcaceae</taxon>
        <taxon>Paenarthrobacter</taxon>
    </lineage>
</organism>